<protein>
    <recommendedName>
        <fullName evidence="3">Carboxylic ester hydrolase</fullName>
        <ecNumber evidence="3">3.1.1.-</ecNumber>
    </recommendedName>
</protein>
<dbReference type="PROSITE" id="PS00941">
    <property type="entry name" value="CARBOXYLESTERASE_B_2"/>
    <property type="match status" value="1"/>
</dbReference>
<evidence type="ECO:0000256" key="3">
    <source>
        <dbReference type="RuleBase" id="RU361235"/>
    </source>
</evidence>
<dbReference type="PROSITE" id="PS00122">
    <property type="entry name" value="CARBOXYLESTERASE_B_1"/>
    <property type="match status" value="1"/>
</dbReference>
<evidence type="ECO:0000256" key="1">
    <source>
        <dbReference type="ARBA" id="ARBA00005964"/>
    </source>
</evidence>
<dbReference type="STRING" id="913774.A0A0C3H0Z1"/>
<dbReference type="Proteomes" id="UP000054321">
    <property type="component" value="Unassembled WGS sequence"/>
</dbReference>
<evidence type="ECO:0000313" key="6">
    <source>
        <dbReference type="Proteomes" id="UP000054321"/>
    </source>
</evidence>
<dbReference type="InterPro" id="IPR019826">
    <property type="entry name" value="Carboxylesterase_B_AS"/>
</dbReference>
<proteinExistence type="inferred from homology"/>
<dbReference type="InParanoid" id="A0A0C3H0Z1"/>
<feature type="domain" description="Carboxylesterase type B" evidence="4">
    <location>
        <begin position="33"/>
        <end position="523"/>
    </location>
</feature>
<sequence>MVALKGQGLQDNKLRNDERLLNVPRIPRGPGSPIVDLGYTQYQGTELANGITQWLGMRYAAPPVGNLRFRAPEDPVPNPSLQIADKHGSVCLPTGSTTISNGFAEDCLFVDVYAPTKARQGHNSLLPVYVFIQGGGFNSNSNANYNGSGLITASDLNIVVVTFNYRVGPYGFLASKEVQDNGDLNVGLKDQRKLFKWVQKYIQEFGGNPNSVTIGGDSAGAASVDLHLSAYGGRNDHLFHAAAAESQSFGVQFTIEGSQYQYNALVARAGCNSTEDTLTCLRNLTAAELQSININIPSPGSGGDPPLYMYSNVIDGDFTQDFTYKLYKEGKFIKVPVIFGDDTNGGTIFTPRDTDSVAAMNEFLRDQFPNLSDTQLAQIDYYYPKAEQFPNTGEYWRAVSNAYGQMRYMCPGLYISSAYSKTLTPSWNYRYNVEDPAQVASGLGVPHTVEVNAIWGPENVNGAAPASYSTPLNRNIVPLMQGYWTSFIRTHNPNTYRIPGSPFWQEWIPPLMNRIRFETNTTTMEIVDQDTQIHCGYLESIGIILQQ</sequence>
<gene>
    <name evidence="5" type="ORF">OIDMADRAFT_106211</name>
</gene>
<dbReference type="InterPro" id="IPR029058">
    <property type="entry name" value="AB_hydrolase_fold"/>
</dbReference>
<dbReference type="FunFam" id="3.40.50.1820:FF:000316">
    <property type="entry name" value="Carboxylic ester hydrolase"/>
    <property type="match status" value="1"/>
</dbReference>
<name>A0A0C3H0Z1_OIDMZ</name>
<dbReference type="EMBL" id="KN832885">
    <property type="protein sequence ID" value="KIM96146.1"/>
    <property type="molecule type" value="Genomic_DNA"/>
</dbReference>
<dbReference type="Pfam" id="PF00135">
    <property type="entry name" value="COesterase"/>
    <property type="match status" value="1"/>
</dbReference>
<dbReference type="EC" id="3.1.1.-" evidence="3"/>
<dbReference type="InterPro" id="IPR002018">
    <property type="entry name" value="CarbesteraseB"/>
</dbReference>
<evidence type="ECO:0000259" key="4">
    <source>
        <dbReference type="Pfam" id="PF00135"/>
    </source>
</evidence>
<dbReference type="PANTHER" id="PTHR11559">
    <property type="entry name" value="CARBOXYLESTERASE"/>
    <property type="match status" value="1"/>
</dbReference>
<dbReference type="HOGENOM" id="CLU_006586_10_7_1"/>
<dbReference type="OrthoDB" id="408631at2759"/>
<dbReference type="GO" id="GO:0016787">
    <property type="term" value="F:hydrolase activity"/>
    <property type="evidence" value="ECO:0007669"/>
    <property type="project" value="UniProtKB-KW"/>
</dbReference>
<dbReference type="InterPro" id="IPR019819">
    <property type="entry name" value="Carboxylesterase_B_CS"/>
</dbReference>
<dbReference type="Gene3D" id="3.40.50.1820">
    <property type="entry name" value="alpha/beta hydrolase"/>
    <property type="match status" value="1"/>
</dbReference>
<evidence type="ECO:0000256" key="2">
    <source>
        <dbReference type="ARBA" id="ARBA00022801"/>
    </source>
</evidence>
<accession>A0A0C3H0Z1</accession>
<comment type="similarity">
    <text evidence="1 3">Belongs to the type-B carboxylesterase/lipase family.</text>
</comment>
<dbReference type="InterPro" id="IPR050309">
    <property type="entry name" value="Type-B_Carboxylest/Lipase"/>
</dbReference>
<reference evidence="6" key="2">
    <citation type="submission" date="2015-01" db="EMBL/GenBank/DDBJ databases">
        <title>Evolutionary Origins and Diversification of the Mycorrhizal Mutualists.</title>
        <authorList>
            <consortium name="DOE Joint Genome Institute"/>
            <consortium name="Mycorrhizal Genomics Consortium"/>
            <person name="Kohler A."/>
            <person name="Kuo A."/>
            <person name="Nagy L.G."/>
            <person name="Floudas D."/>
            <person name="Copeland A."/>
            <person name="Barry K.W."/>
            <person name="Cichocki N."/>
            <person name="Veneault-Fourrey C."/>
            <person name="LaButti K."/>
            <person name="Lindquist E.A."/>
            <person name="Lipzen A."/>
            <person name="Lundell T."/>
            <person name="Morin E."/>
            <person name="Murat C."/>
            <person name="Riley R."/>
            <person name="Ohm R."/>
            <person name="Sun H."/>
            <person name="Tunlid A."/>
            <person name="Henrissat B."/>
            <person name="Grigoriev I.V."/>
            <person name="Hibbett D.S."/>
            <person name="Martin F."/>
        </authorList>
    </citation>
    <scope>NUCLEOTIDE SEQUENCE [LARGE SCALE GENOMIC DNA]</scope>
    <source>
        <strain evidence="6">Zn</strain>
    </source>
</reference>
<organism evidence="5 6">
    <name type="scientific">Oidiodendron maius (strain Zn)</name>
    <dbReference type="NCBI Taxonomy" id="913774"/>
    <lineage>
        <taxon>Eukaryota</taxon>
        <taxon>Fungi</taxon>
        <taxon>Dikarya</taxon>
        <taxon>Ascomycota</taxon>
        <taxon>Pezizomycotina</taxon>
        <taxon>Leotiomycetes</taxon>
        <taxon>Leotiomycetes incertae sedis</taxon>
        <taxon>Myxotrichaceae</taxon>
        <taxon>Oidiodendron</taxon>
    </lineage>
</organism>
<reference evidence="5 6" key="1">
    <citation type="submission" date="2014-04" db="EMBL/GenBank/DDBJ databases">
        <authorList>
            <consortium name="DOE Joint Genome Institute"/>
            <person name="Kuo A."/>
            <person name="Martino E."/>
            <person name="Perotto S."/>
            <person name="Kohler A."/>
            <person name="Nagy L.G."/>
            <person name="Floudas D."/>
            <person name="Copeland A."/>
            <person name="Barry K.W."/>
            <person name="Cichocki N."/>
            <person name="Veneault-Fourrey C."/>
            <person name="LaButti K."/>
            <person name="Lindquist E.A."/>
            <person name="Lipzen A."/>
            <person name="Lundell T."/>
            <person name="Morin E."/>
            <person name="Murat C."/>
            <person name="Sun H."/>
            <person name="Tunlid A."/>
            <person name="Henrissat B."/>
            <person name="Grigoriev I.V."/>
            <person name="Hibbett D.S."/>
            <person name="Martin F."/>
            <person name="Nordberg H.P."/>
            <person name="Cantor M.N."/>
            <person name="Hua S.X."/>
        </authorList>
    </citation>
    <scope>NUCLEOTIDE SEQUENCE [LARGE SCALE GENOMIC DNA]</scope>
    <source>
        <strain evidence="5 6">Zn</strain>
    </source>
</reference>
<keyword evidence="6" id="KW-1185">Reference proteome</keyword>
<keyword evidence="2 3" id="KW-0378">Hydrolase</keyword>
<dbReference type="ESTHER" id="9pezi-a0a0c3h0z1">
    <property type="family name" value="Fungal_carboxylesterase_lipase"/>
</dbReference>
<dbReference type="SUPFAM" id="SSF53474">
    <property type="entry name" value="alpha/beta-Hydrolases"/>
    <property type="match status" value="1"/>
</dbReference>
<evidence type="ECO:0000313" key="5">
    <source>
        <dbReference type="EMBL" id="KIM96146.1"/>
    </source>
</evidence>
<dbReference type="AlphaFoldDB" id="A0A0C3H0Z1"/>